<evidence type="ECO:0000256" key="2">
    <source>
        <dbReference type="PROSITE-ProRule" id="PRU00076"/>
    </source>
</evidence>
<comment type="caution">
    <text evidence="5">The sequence shown here is derived from an EMBL/GenBank/DDBJ whole genome shotgun (WGS) entry which is preliminary data.</text>
</comment>
<dbReference type="InterPro" id="IPR001791">
    <property type="entry name" value="Laminin_G"/>
</dbReference>
<dbReference type="InterPro" id="IPR013320">
    <property type="entry name" value="ConA-like_dom_sf"/>
</dbReference>
<accession>A0A443SRI2</accession>
<dbReference type="Proteomes" id="UP000288716">
    <property type="component" value="Unassembled WGS sequence"/>
</dbReference>
<organism evidence="5 6">
    <name type="scientific">Leptotrombidium deliense</name>
    <dbReference type="NCBI Taxonomy" id="299467"/>
    <lineage>
        <taxon>Eukaryota</taxon>
        <taxon>Metazoa</taxon>
        <taxon>Ecdysozoa</taxon>
        <taxon>Arthropoda</taxon>
        <taxon>Chelicerata</taxon>
        <taxon>Arachnida</taxon>
        <taxon>Acari</taxon>
        <taxon>Acariformes</taxon>
        <taxon>Trombidiformes</taxon>
        <taxon>Prostigmata</taxon>
        <taxon>Anystina</taxon>
        <taxon>Parasitengona</taxon>
        <taxon>Trombiculoidea</taxon>
        <taxon>Trombiculidae</taxon>
        <taxon>Leptotrombidium</taxon>
    </lineage>
</organism>
<dbReference type="OrthoDB" id="5989513at2759"/>
<dbReference type="InterPro" id="IPR050372">
    <property type="entry name" value="Neurexin-related_CASP"/>
</dbReference>
<dbReference type="STRING" id="299467.A0A443SRI2"/>
<comment type="caution">
    <text evidence="2">Lacks conserved residue(s) required for the propagation of feature annotation.</text>
</comment>
<dbReference type="EMBL" id="NCKV01000653">
    <property type="protein sequence ID" value="RWS30075.1"/>
    <property type="molecule type" value="Genomic_DNA"/>
</dbReference>
<evidence type="ECO:0000313" key="6">
    <source>
        <dbReference type="Proteomes" id="UP000288716"/>
    </source>
</evidence>
<dbReference type="VEuPathDB" id="VectorBase:LDEU001968"/>
<evidence type="ECO:0000259" key="3">
    <source>
        <dbReference type="PROSITE" id="PS50025"/>
    </source>
</evidence>
<dbReference type="GO" id="GO:0016020">
    <property type="term" value="C:membrane"/>
    <property type="evidence" value="ECO:0007669"/>
    <property type="project" value="UniProtKB-SubCell"/>
</dbReference>
<protein>
    <submittedName>
        <fullName evidence="5">Axotactin-like protein</fullName>
    </submittedName>
</protein>
<keyword evidence="6" id="KW-1185">Reference proteome</keyword>
<dbReference type="PANTHER" id="PTHR15036:SF85">
    <property type="entry name" value="SP2353, ISOFORM A"/>
    <property type="match status" value="1"/>
</dbReference>
<dbReference type="SUPFAM" id="SSF49899">
    <property type="entry name" value="Concanavalin A-like lectins/glucanases"/>
    <property type="match status" value="1"/>
</dbReference>
<gene>
    <name evidence="5" type="ORF">B4U80_05512</name>
</gene>
<dbReference type="AlphaFoldDB" id="A0A443SRI2"/>
<feature type="disulfide bond" evidence="2">
    <location>
        <begin position="112"/>
        <end position="129"/>
    </location>
</feature>
<feature type="domain" description="EGF-like" evidence="4">
    <location>
        <begin position="104"/>
        <end position="142"/>
    </location>
</feature>
<dbReference type="InterPro" id="IPR000742">
    <property type="entry name" value="EGF"/>
</dbReference>
<dbReference type="PROSITE" id="PS50026">
    <property type="entry name" value="EGF_3"/>
    <property type="match status" value="1"/>
</dbReference>
<feature type="domain" description="Laminin G" evidence="3">
    <location>
        <begin position="1"/>
        <end position="103"/>
    </location>
</feature>
<dbReference type="SUPFAM" id="SSF57196">
    <property type="entry name" value="EGF/Laminin"/>
    <property type="match status" value="1"/>
</dbReference>
<dbReference type="PROSITE" id="PS50025">
    <property type="entry name" value="LAM_G_DOMAIN"/>
    <property type="match status" value="1"/>
</dbReference>
<name>A0A443SRI2_9ACAR</name>
<sequence>MDKTTVIVNGETKVVQSPIRLLKNLTQLPTFGANLSITKRRMKNISPHLFIGGIYSNDYNTTIPGFIGCIAGLVVDGKSVELKSLLKGQNSSVTITGNVESNCEMYCDKNPCSNGGKCFEDWSNNKTLCDCELTSFEGEKCDEDIGILLNGLSSVSFFSFNSTSPKHNVYIRFSYSMNSEIFKSPKLNSKTFLSIVFGQSSDYITIAMLTSGEIFIEEKVSNQKKLFITRNCSPFLGDIGYLTREQTQKPFLE</sequence>
<evidence type="ECO:0000259" key="4">
    <source>
        <dbReference type="PROSITE" id="PS50026"/>
    </source>
</evidence>
<evidence type="ECO:0000256" key="1">
    <source>
        <dbReference type="ARBA" id="ARBA00023157"/>
    </source>
</evidence>
<keyword evidence="2" id="KW-0245">EGF-like domain</keyword>
<proteinExistence type="predicted"/>
<dbReference type="PANTHER" id="PTHR15036">
    <property type="entry name" value="PIKACHURIN-LIKE PROTEIN"/>
    <property type="match status" value="1"/>
</dbReference>
<keyword evidence="1 2" id="KW-1015">Disulfide bond</keyword>
<dbReference type="Gene3D" id="2.60.120.200">
    <property type="match status" value="1"/>
</dbReference>
<dbReference type="Gene3D" id="2.10.25.10">
    <property type="entry name" value="Laminin"/>
    <property type="match status" value="1"/>
</dbReference>
<reference evidence="5 6" key="1">
    <citation type="journal article" date="2018" name="Gigascience">
        <title>Genomes of trombidid mites reveal novel predicted allergens and laterally-transferred genes associated with secondary metabolism.</title>
        <authorList>
            <person name="Dong X."/>
            <person name="Chaisiri K."/>
            <person name="Xia D."/>
            <person name="Armstrong S.D."/>
            <person name="Fang Y."/>
            <person name="Donnelly M.J."/>
            <person name="Kadowaki T."/>
            <person name="McGarry J.W."/>
            <person name="Darby A.C."/>
            <person name="Makepeace B.L."/>
        </authorList>
    </citation>
    <scope>NUCLEOTIDE SEQUENCE [LARGE SCALE GENOMIC DNA]</scope>
    <source>
        <strain evidence="5">UoL-UT</strain>
    </source>
</reference>
<dbReference type="Pfam" id="PF00008">
    <property type="entry name" value="EGF"/>
    <property type="match status" value="1"/>
</dbReference>
<evidence type="ECO:0000313" key="5">
    <source>
        <dbReference type="EMBL" id="RWS30075.1"/>
    </source>
</evidence>